<evidence type="ECO:0000256" key="2">
    <source>
        <dbReference type="ARBA" id="ARBA00005752"/>
    </source>
</evidence>
<reference evidence="6 7" key="1">
    <citation type="journal article" date="2014" name="Nature">
        <title>An environmental bacterial taxon with a large and distinct metabolic repertoire.</title>
        <authorList>
            <person name="Wilson M.C."/>
            <person name="Mori T."/>
            <person name="Ruckert C."/>
            <person name="Uria A.R."/>
            <person name="Helf M.J."/>
            <person name="Takada K."/>
            <person name="Gernert C."/>
            <person name="Steffens U.A."/>
            <person name="Heycke N."/>
            <person name="Schmitt S."/>
            <person name="Rinke C."/>
            <person name="Helfrich E.J."/>
            <person name="Brachmann A.O."/>
            <person name="Gurgui C."/>
            <person name="Wakimoto T."/>
            <person name="Kracht M."/>
            <person name="Crusemann M."/>
            <person name="Hentschel U."/>
            <person name="Abe I."/>
            <person name="Matsunaga S."/>
            <person name="Kalinowski J."/>
            <person name="Takeyama H."/>
            <person name="Piel J."/>
        </authorList>
    </citation>
    <scope>NUCLEOTIDE SEQUENCE [LARGE SCALE GENOMIC DNA]</scope>
    <source>
        <strain evidence="7">TSY2</strain>
    </source>
</reference>
<dbReference type="InterPro" id="IPR014729">
    <property type="entry name" value="Rossmann-like_a/b/a_fold"/>
</dbReference>
<dbReference type="SUPFAM" id="SSF52402">
    <property type="entry name" value="Adenine nucleotide alpha hydrolases-like"/>
    <property type="match status" value="1"/>
</dbReference>
<evidence type="ECO:0000259" key="5">
    <source>
        <dbReference type="PROSITE" id="PS51278"/>
    </source>
</evidence>
<dbReference type="SUPFAM" id="SSF56235">
    <property type="entry name" value="N-terminal nucleophile aminohydrolases (Ntn hydrolases)"/>
    <property type="match status" value="1"/>
</dbReference>
<dbReference type="Proteomes" id="UP000019140">
    <property type="component" value="Unassembled WGS sequence"/>
</dbReference>
<dbReference type="PANTHER" id="PTHR43284">
    <property type="entry name" value="ASPARAGINE SYNTHETASE (GLUTAMINE-HYDROLYZING)"/>
    <property type="match status" value="1"/>
</dbReference>
<dbReference type="Gene3D" id="3.40.50.620">
    <property type="entry name" value="HUPs"/>
    <property type="match status" value="1"/>
</dbReference>
<dbReference type="Gene3D" id="3.60.20.10">
    <property type="entry name" value="Glutamine Phosphoribosylpyrophosphate, subunit 1, domain 1"/>
    <property type="match status" value="1"/>
</dbReference>
<dbReference type="EC" id="6.3.5.4" evidence="3"/>
<comment type="catalytic activity">
    <reaction evidence="4">
        <text>L-aspartate + L-glutamine + ATP + H2O = L-asparagine + L-glutamate + AMP + diphosphate + H(+)</text>
        <dbReference type="Rhea" id="RHEA:12228"/>
        <dbReference type="ChEBI" id="CHEBI:15377"/>
        <dbReference type="ChEBI" id="CHEBI:15378"/>
        <dbReference type="ChEBI" id="CHEBI:29985"/>
        <dbReference type="ChEBI" id="CHEBI:29991"/>
        <dbReference type="ChEBI" id="CHEBI:30616"/>
        <dbReference type="ChEBI" id="CHEBI:33019"/>
        <dbReference type="ChEBI" id="CHEBI:58048"/>
        <dbReference type="ChEBI" id="CHEBI:58359"/>
        <dbReference type="ChEBI" id="CHEBI:456215"/>
        <dbReference type="EC" id="6.3.5.4"/>
    </reaction>
</comment>
<dbReference type="InterPro" id="IPR051786">
    <property type="entry name" value="ASN_synthetase/amidase"/>
</dbReference>
<evidence type="ECO:0000256" key="1">
    <source>
        <dbReference type="ARBA" id="ARBA00005187"/>
    </source>
</evidence>
<dbReference type="EMBL" id="AZHX01001593">
    <property type="protein sequence ID" value="ETX01711.1"/>
    <property type="molecule type" value="Genomic_DNA"/>
</dbReference>
<dbReference type="InterPro" id="IPR001962">
    <property type="entry name" value="Asn_synthase"/>
</dbReference>
<dbReference type="InterPro" id="IPR029055">
    <property type="entry name" value="Ntn_hydrolases_N"/>
</dbReference>
<comment type="caution">
    <text evidence="6">The sequence shown here is derived from an EMBL/GenBank/DDBJ whole genome shotgun (WGS) entry which is preliminary data.</text>
</comment>
<dbReference type="InterPro" id="IPR033738">
    <property type="entry name" value="AsnB_N"/>
</dbReference>
<accession>W4LVA3</accession>
<dbReference type="GO" id="GO:0006529">
    <property type="term" value="P:asparagine biosynthetic process"/>
    <property type="evidence" value="ECO:0007669"/>
    <property type="project" value="InterPro"/>
</dbReference>
<dbReference type="PROSITE" id="PS51278">
    <property type="entry name" value="GATASE_TYPE_2"/>
    <property type="match status" value="1"/>
</dbReference>
<feature type="domain" description="Glutamine amidotransferase type-2" evidence="5">
    <location>
        <begin position="2"/>
        <end position="255"/>
    </location>
</feature>
<proteinExistence type="inferred from homology"/>
<dbReference type="InterPro" id="IPR017932">
    <property type="entry name" value="GATase_2_dom"/>
</dbReference>
<dbReference type="Pfam" id="PF13537">
    <property type="entry name" value="GATase_7"/>
    <property type="match status" value="1"/>
</dbReference>
<evidence type="ECO:0000313" key="7">
    <source>
        <dbReference type="Proteomes" id="UP000019140"/>
    </source>
</evidence>
<sequence>MCGISGLVTKSNYSLIKPDSILFKMMDNIRHRGPDDEGCVFINRHRATWKAFASEKSPWSVQKMLGAATNASYWVERNCPDLAMSHCRFAIIRPTPEGHQPFWDSNHQICMVFNGELYNYVELRKELEAAGCVFKTKTDTEVLVEAYRVWGVACFKQFNGMWALAIYDFKRRELLLSRDRTGERPLYWVRRPDMICFASEIKALLSDQTVYRSSDVNTDAAYAFLCQSVSDFDDNTFFQGIQRVPPASIVRISLANTVSIERFWQAPVMRLETLDTQRIPVLCEELRELLKSAVKLRLRADVPLNLALSGGLDSSSIVAVASELLGPGVDT</sequence>
<organism evidence="6 7">
    <name type="scientific">Candidatus Entotheonella gemina</name>
    <dbReference type="NCBI Taxonomy" id="1429439"/>
    <lineage>
        <taxon>Bacteria</taxon>
        <taxon>Pseudomonadati</taxon>
        <taxon>Nitrospinota/Tectimicrobiota group</taxon>
        <taxon>Candidatus Tectimicrobiota</taxon>
        <taxon>Candidatus Entotheonellia</taxon>
        <taxon>Candidatus Entotheonellales</taxon>
        <taxon>Candidatus Entotheonellaceae</taxon>
        <taxon>Candidatus Entotheonella</taxon>
    </lineage>
</organism>
<gene>
    <name evidence="6" type="ORF">ETSY2_36760</name>
</gene>
<dbReference type="Pfam" id="PF00733">
    <property type="entry name" value="Asn_synthase"/>
    <property type="match status" value="1"/>
</dbReference>
<comment type="similarity">
    <text evidence="2">Belongs to the asparagine synthetase family.</text>
</comment>
<dbReference type="PATRIC" id="fig|1429439.4.peg.6210"/>
<evidence type="ECO:0000256" key="4">
    <source>
        <dbReference type="ARBA" id="ARBA00048741"/>
    </source>
</evidence>
<dbReference type="GO" id="GO:0004066">
    <property type="term" value="F:asparagine synthase (glutamine-hydrolyzing) activity"/>
    <property type="evidence" value="ECO:0007669"/>
    <property type="project" value="UniProtKB-EC"/>
</dbReference>
<keyword evidence="7" id="KW-1185">Reference proteome</keyword>
<evidence type="ECO:0000313" key="6">
    <source>
        <dbReference type="EMBL" id="ETX01711.1"/>
    </source>
</evidence>
<dbReference type="AlphaFoldDB" id="W4LVA3"/>
<protein>
    <recommendedName>
        <fullName evidence="3">asparagine synthase (glutamine-hydrolyzing)</fullName>
        <ecNumber evidence="3">6.3.5.4</ecNumber>
    </recommendedName>
</protein>
<dbReference type="HOGENOM" id="CLU_014658_0_0_7"/>
<dbReference type="CDD" id="cd00712">
    <property type="entry name" value="AsnB"/>
    <property type="match status" value="1"/>
</dbReference>
<dbReference type="PANTHER" id="PTHR43284:SF1">
    <property type="entry name" value="ASPARAGINE SYNTHETASE"/>
    <property type="match status" value="1"/>
</dbReference>
<comment type="pathway">
    <text evidence="1">Amino-acid biosynthesis; L-asparagine biosynthesis; L-asparagine from L-aspartate (L-Gln route): step 1/1.</text>
</comment>
<name>W4LVA3_9BACT</name>
<evidence type="ECO:0000256" key="3">
    <source>
        <dbReference type="ARBA" id="ARBA00012737"/>
    </source>
</evidence>